<dbReference type="SUPFAM" id="SSF51445">
    <property type="entry name" value="(Trans)glycosidases"/>
    <property type="match status" value="1"/>
</dbReference>
<dbReference type="InterPro" id="IPR001223">
    <property type="entry name" value="Glyco_hydro18_cat"/>
</dbReference>
<dbReference type="Pfam" id="PF00704">
    <property type="entry name" value="Glyco_hydro_18"/>
    <property type="match status" value="1"/>
</dbReference>
<dbReference type="GO" id="GO:0008061">
    <property type="term" value="F:chitin binding"/>
    <property type="evidence" value="ECO:0007669"/>
    <property type="project" value="UniProtKB-KW"/>
</dbReference>
<accession>A0A9P9WQ72</accession>
<keyword evidence="3" id="KW-0326">Glycosidase</keyword>
<dbReference type="GO" id="GO:0004568">
    <property type="term" value="F:chitinase activity"/>
    <property type="evidence" value="ECO:0007669"/>
    <property type="project" value="TreeGrafter"/>
</dbReference>
<reference evidence="6" key="1">
    <citation type="submission" date="2021-03" db="EMBL/GenBank/DDBJ databases">
        <title>Revisited historic fungal species revealed as producer of novel bioactive compounds through whole genome sequencing and comparative genomics.</title>
        <authorList>
            <person name="Vignolle G.A."/>
            <person name="Hochenegger N."/>
            <person name="Mach R.L."/>
            <person name="Mach-Aigner A.R."/>
            <person name="Javad Rahimi M."/>
            <person name="Salim K.A."/>
            <person name="Chan C.M."/>
            <person name="Lim L.B.L."/>
            <person name="Cai F."/>
            <person name="Druzhinina I.S."/>
            <person name="U'Ren J.M."/>
            <person name="Derntl C."/>
        </authorList>
    </citation>
    <scope>NUCLEOTIDE SEQUENCE</scope>
    <source>
        <strain evidence="6">TUCIM 5799</strain>
    </source>
</reference>
<dbReference type="PROSITE" id="PS51910">
    <property type="entry name" value="GH18_2"/>
    <property type="match status" value="1"/>
</dbReference>
<dbReference type="PANTHER" id="PTHR45708:SF49">
    <property type="entry name" value="ENDOCHITINASE"/>
    <property type="match status" value="1"/>
</dbReference>
<dbReference type="EMBL" id="JAFIMR010000009">
    <property type="protein sequence ID" value="KAI1874665.1"/>
    <property type="molecule type" value="Genomic_DNA"/>
</dbReference>
<gene>
    <name evidence="6" type="ORF">JX265_004873</name>
</gene>
<evidence type="ECO:0000256" key="2">
    <source>
        <dbReference type="ARBA" id="ARBA00022801"/>
    </source>
</evidence>
<comment type="caution">
    <text evidence="6">The sequence shown here is derived from an EMBL/GenBank/DDBJ whole genome shotgun (WGS) entry which is preliminary data.</text>
</comment>
<dbReference type="Gene3D" id="3.20.20.80">
    <property type="entry name" value="Glycosidases"/>
    <property type="match status" value="1"/>
</dbReference>
<evidence type="ECO:0000313" key="6">
    <source>
        <dbReference type="EMBL" id="KAI1874665.1"/>
    </source>
</evidence>
<dbReference type="InterPro" id="IPR050542">
    <property type="entry name" value="Glycosyl_Hydrlase18_Chitinase"/>
</dbReference>
<dbReference type="GO" id="GO:0005975">
    <property type="term" value="P:carbohydrate metabolic process"/>
    <property type="evidence" value="ECO:0007669"/>
    <property type="project" value="InterPro"/>
</dbReference>
<name>A0A9P9WQ72_9PEZI</name>
<sequence>MARLTLISVIGLLASVPWAHARFDSTLQTNLAVYWGQNSYGTVNSQQRLSAYCSMTQINIIPIAYMNGINTPSINLTTSNNNCSAYTGSQLLDCAQLENDIKICQKTYGKTVMLTLGGTTFNEVGFESVAKAEEAAVRVWQLFGPAIATENRPFRTAVIDGFNFDFKSSATNIVAFAAKLRAITDNNFSLPWLSGGSNAQKKTYLAASPSCSFPNPSMNDILANVYLDMVFVQFYDSSCGANTFLSNFASSSQPQIQPNFNLRTWNTWATSLSVNKDVKIFVGLPAGVAAANSGYVYGDQLCAIITFAKTFSNFGGVVLWDMTSQISHINDLDLVNSKRLEYWNSRGIVDFASIDFIRDYFVPAEHHSHPVFARYLSFFFV</sequence>
<dbReference type="InterPro" id="IPR017853">
    <property type="entry name" value="GH"/>
</dbReference>
<evidence type="ECO:0000259" key="5">
    <source>
        <dbReference type="PROSITE" id="PS51910"/>
    </source>
</evidence>
<evidence type="ECO:0000256" key="4">
    <source>
        <dbReference type="SAM" id="SignalP"/>
    </source>
</evidence>
<dbReference type="Proteomes" id="UP000829685">
    <property type="component" value="Unassembled WGS sequence"/>
</dbReference>
<proteinExistence type="predicted"/>
<keyword evidence="7" id="KW-1185">Reference proteome</keyword>
<dbReference type="AlphaFoldDB" id="A0A9P9WQ72"/>
<feature type="signal peptide" evidence="4">
    <location>
        <begin position="1"/>
        <end position="21"/>
    </location>
</feature>
<dbReference type="OrthoDB" id="2425929at2759"/>
<keyword evidence="2" id="KW-0378">Hydrolase</keyword>
<evidence type="ECO:0000256" key="1">
    <source>
        <dbReference type="ARBA" id="ARBA00022669"/>
    </source>
</evidence>
<keyword evidence="4" id="KW-0732">Signal</keyword>
<evidence type="ECO:0000256" key="3">
    <source>
        <dbReference type="ARBA" id="ARBA00023295"/>
    </source>
</evidence>
<feature type="domain" description="GH18" evidence="5">
    <location>
        <begin position="29"/>
        <end position="336"/>
    </location>
</feature>
<evidence type="ECO:0000313" key="7">
    <source>
        <dbReference type="Proteomes" id="UP000829685"/>
    </source>
</evidence>
<organism evidence="6 7">
    <name type="scientific">Neoarthrinium moseri</name>
    <dbReference type="NCBI Taxonomy" id="1658444"/>
    <lineage>
        <taxon>Eukaryota</taxon>
        <taxon>Fungi</taxon>
        <taxon>Dikarya</taxon>
        <taxon>Ascomycota</taxon>
        <taxon>Pezizomycotina</taxon>
        <taxon>Sordariomycetes</taxon>
        <taxon>Xylariomycetidae</taxon>
        <taxon>Amphisphaeriales</taxon>
        <taxon>Apiosporaceae</taxon>
        <taxon>Neoarthrinium</taxon>
    </lineage>
</organism>
<protein>
    <recommendedName>
        <fullName evidence="5">GH18 domain-containing protein</fullName>
    </recommendedName>
</protein>
<keyword evidence="1" id="KW-0147">Chitin-binding</keyword>
<feature type="chain" id="PRO_5040428823" description="GH18 domain-containing protein" evidence="4">
    <location>
        <begin position="22"/>
        <end position="381"/>
    </location>
</feature>
<dbReference type="GO" id="GO:0005576">
    <property type="term" value="C:extracellular region"/>
    <property type="evidence" value="ECO:0007669"/>
    <property type="project" value="TreeGrafter"/>
</dbReference>
<dbReference type="PANTHER" id="PTHR45708">
    <property type="entry name" value="ENDOCHITINASE"/>
    <property type="match status" value="1"/>
</dbReference>